<dbReference type="EMBL" id="MG205643">
    <property type="protein sequence ID" value="AUO31833.1"/>
    <property type="molecule type" value="Genomic_DNA"/>
</dbReference>
<name>A0A2I6SWB9_PARSO</name>
<proteinExistence type="predicted"/>
<dbReference type="AlphaFoldDB" id="A0A2I6SWB9"/>
<organism evidence="1">
    <name type="scientific">Paraclostridium sordellii</name>
    <name type="common">Clostridium sordellii</name>
    <dbReference type="NCBI Taxonomy" id="1505"/>
    <lineage>
        <taxon>Bacteria</taxon>
        <taxon>Bacillati</taxon>
        <taxon>Bacillota</taxon>
        <taxon>Clostridia</taxon>
        <taxon>Peptostreptococcales</taxon>
        <taxon>Peptostreptococcaceae</taxon>
        <taxon>Paraclostridium</taxon>
    </lineage>
</organism>
<protein>
    <submittedName>
        <fullName evidence="1">Uncharacterized protein</fullName>
    </submittedName>
</protein>
<reference evidence="1" key="1">
    <citation type="submission" date="2017-10" db="EMBL/GenBank/DDBJ databases">
        <title>Conjugative transfer of the toxin plasmid of Clostridium sordellii.</title>
        <authorList>
            <person name="Vidor C.J."/>
            <person name="Awad M."/>
            <person name="Lyras D."/>
        </authorList>
    </citation>
    <scope>NUCLEOTIDE SEQUENCE</scope>
    <source>
        <strain evidence="1">S0804018</strain>
        <plasmid evidence="1">pCS1-5</plasmid>
    </source>
</reference>
<keyword evidence="1" id="KW-0614">Plasmid</keyword>
<evidence type="ECO:0000313" key="1">
    <source>
        <dbReference type="EMBL" id="AUO31833.1"/>
    </source>
</evidence>
<dbReference type="RefSeq" id="WP_172692211.1">
    <property type="nucleotide sequence ID" value="NZ_MG205643.1"/>
</dbReference>
<geneLocation type="plasmid" evidence="1">
    <name>pCS1-5</name>
</geneLocation>
<sequence length="80" mass="9478">MYEDVNEENEKLVDDFFNSKKPKAYVVDVNIEEDYVIIEDMNTKERLEVDKGLSMAKEFSLYDLPLFTCYDKEKKITVNP</sequence>
<accession>A0A2I6SWB9</accession>